<reference evidence="1" key="1">
    <citation type="submission" date="2020-08" db="EMBL/GenBank/DDBJ databases">
        <title>Multicomponent nature underlies the extraordinary mechanical properties of spider dragline silk.</title>
        <authorList>
            <person name="Kono N."/>
            <person name="Nakamura H."/>
            <person name="Mori M."/>
            <person name="Yoshida Y."/>
            <person name="Ohtoshi R."/>
            <person name="Malay A.D."/>
            <person name="Moran D.A.P."/>
            <person name="Tomita M."/>
            <person name="Numata K."/>
            <person name="Arakawa K."/>
        </authorList>
    </citation>
    <scope>NUCLEOTIDE SEQUENCE</scope>
</reference>
<accession>A0A8X6TXH7</accession>
<dbReference type="EMBL" id="BMAW01113393">
    <property type="protein sequence ID" value="GFT56874.1"/>
    <property type="molecule type" value="Genomic_DNA"/>
</dbReference>
<dbReference type="AlphaFoldDB" id="A0A8X6TXH7"/>
<sequence>MSLWSYSYAVVAKVLIGSNEKPTAAPAVILEGFSGSISSFLSDLDKKSGKLSVFQSNSKTVYRLWRNYLMLSSFVK</sequence>
<evidence type="ECO:0000313" key="2">
    <source>
        <dbReference type="Proteomes" id="UP000887013"/>
    </source>
</evidence>
<protein>
    <submittedName>
        <fullName evidence="1">Uncharacterized protein</fullName>
    </submittedName>
</protein>
<keyword evidence="2" id="KW-1185">Reference proteome</keyword>
<comment type="caution">
    <text evidence="1">The sequence shown here is derived from an EMBL/GenBank/DDBJ whole genome shotgun (WGS) entry which is preliminary data.</text>
</comment>
<evidence type="ECO:0000313" key="1">
    <source>
        <dbReference type="EMBL" id="GFT56874.1"/>
    </source>
</evidence>
<organism evidence="1 2">
    <name type="scientific">Nephila pilipes</name>
    <name type="common">Giant wood spider</name>
    <name type="synonym">Nephila maculata</name>
    <dbReference type="NCBI Taxonomy" id="299642"/>
    <lineage>
        <taxon>Eukaryota</taxon>
        <taxon>Metazoa</taxon>
        <taxon>Ecdysozoa</taxon>
        <taxon>Arthropoda</taxon>
        <taxon>Chelicerata</taxon>
        <taxon>Arachnida</taxon>
        <taxon>Araneae</taxon>
        <taxon>Araneomorphae</taxon>
        <taxon>Entelegynae</taxon>
        <taxon>Araneoidea</taxon>
        <taxon>Nephilidae</taxon>
        <taxon>Nephila</taxon>
    </lineage>
</organism>
<proteinExistence type="predicted"/>
<gene>
    <name evidence="1" type="ORF">NPIL_115311</name>
</gene>
<name>A0A8X6TXH7_NEPPI</name>
<dbReference type="Proteomes" id="UP000887013">
    <property type="component" value="Unassembled WGS sequence"/>
</dbReference>